<name>A0ABR8P7E9_9LACO</name>
<evidence type="ECO:0000259" key="1">
    <source>
        <dbReference type="Pfam" id="PF14493"/>
    </source>
</evidence>
<comment type="caution">
    <text evidence="2">The sequence shown here is derived from an EMBL/GenBank/DDBJ whole genome shotgun (WGS) entry which is preliminary data.</text>
</comment>
<organism evidence="2 3">
    <name type="scientific">Limosilactobacillus walteri</name>
    <dbReference type="NCBI Taxonomy" id="2268022"/>
    <lineage>
        <taxon>Bacteria</taxon>
        <taxon>Bacillati</taxon>
        <taxon>Bacillota</taxon>
        <taxon>Bacilli</taxon>
        <taxon>Lactobacillales</taxon>
        <taxon>Lactobacillaceae</taxon>
        <taxon>Limosilactobacillus</taxon>
    </lineage>
</organism>
<gene>
    <name evidence="2" type="ORF">DTK66_05655</name>
</gene>
<dbReference type="InterPro" id="IPR029491">
    <property type="entry name" value="Helicase_HTH"/>
</dbReference>
<evidence type="ECO:0000313" key="2">
    <source>
        <dbReference type="EMBL" id="MBD5806599.1"/>
    </source>
</evidence>
<dbReference type="Pfam" id="PF14493">
    <property type="entry name" value="HTH_40"/>
    <property type="match status" value="1"/>
</dbReference>
<protein>
    <recommendedName>
        <fullName evidence="1">Helicase Helix-turn-helix domain-containing protein</fullName>
    </recommendedName>
</protein>
<sequence>MTELLRFFSYHQPRRIRVIENTLRSRRTVATLFWAQQYGILKWLGAYRSLTRPDFDHLIKKLVSQKLLILDEQAQARLTEEGAALLKKEETSRYDPAFFDWYWLANTHRVMQRLLLAVQVASEYSYHQNKYAPLTIPYEEMLAVKKWFRNNYQHDFTNRLYLDLQRFGTAIASEDLRLAKDFFNLLIGHQKAGWTPNQAAVALNLSVEDISFLRHDEMLAISAYARNFPGPLQQLLTPILRTSPLNQSAEVTYNFYAQGQEIPTIAQERHLKESTIKEHLLEAAILMPDKMDWDRFLPTNKRAVLAKAYNGSPVTWQFNDDISSFYEYRLYQIYQGVINEN</sequence>
<reference evidence="2 3" key="1">
    <citation type="submission" date="2018-07" db="EMBL/GenBank/DDBJ databases">
        <title>Phylogenomic Insights into understanding Host Adaptation of Lactobacillus reuteri by a novel species, Lactobacillus spp. M31.</title>
        <authorList>
            <person name="Sharma S."/>
            <person name="Patil P."/>
            <person name="Korpole S."/>
            <person name="Patil P.B."/>
        </authorList>
    </citation>
    <scope>NUCLEOTIDE SEQUENCE [LARGE SCALE GENOMIC DNA]</scope>
    <source>
        <strain evidence="2 3">M31</strain>
    </source>
</reference>
<dbReference type="RefSeq" id="WP_191668040.1">
    <property type="nucleotide sequence ID" value="NZ_QORN01000019.1"/>
</dbReference>
<feature type="domain" description="Helicase Helix-turn-helix" evidence="1">
    <location>
        <begin position="248"/>
        <end position="311"/>
    </location>
</feature>
<keyword evidence="3" id="KW-1185">Reference proteome</keyword>
<accession>A0ABR8P7E9</accession>
<evidence type="ECO:0000313" key="3">
    <source>
        <dbReference type="Proteomes" id="UP000704341"/>
    </source>
</evidence>
<dbReference type="EMBL" id="QORN01000019">
    <property type="protein sequence ID" value="MBD5806599.1"/>
    <property type="molecule type" value="Genomic_DNA"/>
</dbReference>
<dbReference type="Proteomes" id="UP000704341">
    <property type="component" value="Unassembled WGS sequence"/>
</dbReference>
<proteinExistence type="predicted"/>